<comment type="caution">
    <text evidence="8">The sequence shown here is derived from an EMBL/GenBank/DDBJ whole genome shotgun (WGS) entry which is preliminary data.</text>
</comment>
<evidence type="ECO:0000256" key="6">
    <source>
        <dbReference type="SAM" id="SignalP"/>
    </source>
</evidence>
<keyword evidence="9" id="KW-1185">Reference proteome</keyword>
<gene>
    <name evidence="8" type="ORF">GH714_025350</name>
</gene>
<accession>A0A6A6KYL1</accession>
<dbReference type="AlphaFoldDB" id="A0A6A6KYL1"/>
<dbReference type="PROSITE" id="PS50836">
    <property type="entry name" value="DOMON"/>
    <property type="match status" value="2"/>
</dbReference>
<dbReference type="PANTHER" id="PTHR23130:SF204">
    <property type="entry name" value="DOMON DOMAIN-CONTAINING PROTEIN"/>
    <property type="match status" value="1"/>
</dbReference>
<reference evidence="8 9" key="1">
    <citation type="journal article" date="2020" name="Mol. Plant">
        <title>The Chromosome-Based Rubber Tree Genome Provides New Insights into Spurge Genome Evolution and Rubber Biosynthesis.</title>
        <authorList>
            <person name="Liu J."/>
            <person name="Shi C."/>
            <person name="Shi C.C."/>
            <person name="Li W."/>
            <person name="Zhang Q.J."/>
            <person name="Zhang Y."/>
            <person name="Li K."/>
            <person name="Lu H.F."/>
            <person name="Shi C."/>
            <person name="Zhu S.T."/>
            <person name="Xiao Z.Y."/>
            <person name="Nan H."/>
            <person name="Yue Y."/>
            <person name="Zhu X.G."/>
            <person name="Wu Y."/>
            <person name="Hong X.N."/>
            <person name="Fan G.Y."/>
            <person name="Tong Y."/>
            <person name="Zhang D."/>
            <person name="Mao C.L."/>
            <person name="Liu Y.L."/>
            <person name="Hao S.J."/>
            <person name="Liu W.Q."/>
            <person name="Lv M.Q."/>
            <person name="Zhang H.B."/>
            <person name="Liu Y."/>
            <person name="Hu-Tang G.R."/>
            <person name="Wang J.P."/>
            <person name="Wang J.H."/>
            <person name="Sun Y.H."/>
            <person name="Ni S.B."/>
            <person name="Chen W.B."/>
            <person name="Zhang X.C."/>
            <person name="Jiao Y.N."/>
            <person name="Eichler E.E."/>
            <person name="Li G.H."/>
            <person name="Liu X."/>
            <person name="Gao L.Z."/>
        </authorList>
    </citation>
    <scope>NUCLEOTIDE SEQUENCE [LARGE SCALE GENOMIC DNA]</scope>
    <source>
        <strain evidence="9">cv. GT1</strain>
        <tissue evidence="8">Leaf</tissue>
    </source>
</reference>
<dbReference type="InterPro" id="IPR045265">
    <property type="entry name" value="AIR12_DOMON"/>
</dbReference>
<keyword evidence="2" id="KW-0813">Transport</keyword>
<dbReference type="GO" id="GO:0016020">
    <property type="term" value="C:membrane"/>
    <property type="evidence" value="ECO:0007669"/>
    <property type="project" value="UniProtKB-SubCell"/>
</dbReference>
<dbReference type="EMBL" id="JAAGAX010000014">
    <property type="protein sequence ID" value="KAF2292539.1"/>
    <property type="molecule type" value="Genomic_DNA"/>
</dbReference>
<protein>
    <recommendedName>
        <fullName evidence="7">DOMON domain-containing protein</fullName>
    </recommendedName>
</protein>
<evidence type="ECO:0000256" key="3">
    <source>
        <dbReference type="ARBA" id="ARBA00022729"/>
    </source>
</evidence>
<evidence type="ECO:0000313" key="9">
    <source>
        <dbReference type="Proteomes" id="UP000467840"/>
    </source>
</evidence>
<keyword evidence="5" id="KW-0472">Membrane</keyword>
<feature type="domain" description="DOMON" evidence="7">
    <location>
        <begin position="49"/>
        <end position="161"/>
    </location>
</feature>
<dbReference type="CDD" id="cd09629">
    <property type="entry name" value="DOMON_CIL1_like"/>
    <property type="match status" value="1"/>
</dbReference>
<organism evidence="8 9">
    <name type="scientific">Hevea brasiliensis</name>
    <name type="common">Para rubber tree</name>
    <name type="synonym">Siphonia brasiliensis</name>
    <dbReference type="NCBI Taxonomy" id="3981"/>
    <lineage>
        <taxon>Eukaryota</taxon>
        <taxon>Viridiplantae</taxon>
        <taxon>Streptophyta</taxon>
        <taxon>Embryophyta</taxon>
        <taxon>Tracheophyta</taxon>
        <taxon>Spermatophyta</taxon>
        <taxon>Magnoliopsida</taxon>
        <taxon>eudicotyledons</taxon>
        <taxon>Gunneridae</taxon>
        <taxon>Pentapetalae</taxon>
        <taxon>rosids</taxon>
        <taxon>fabids</taxon>
        <taxon>Malpighiales</taxon>
        <taxon>Euphorbiaceae</taxon>
        <taxon>Crotonoideae</taxon>
        <taxon>Micrandreae</taxon>
        <taxon>Hevea</taxon>
    </lineage>
</organism>
<evidence type="ECO:0000259" key="7">
    <source>
        <dbReference type="PROSITE" id="PS50836"/>
    </source>
</evidence>
<dbReference type="Pfam" id="PF04526">
    <property type="entry name" value="DUF568"/>
    <property type="match status" value="3"/>
</dbReference>
<evidence type="ECO:0000256" key="5">
    <source>
        <dbReference type="ARBA" id="ARBA00023136"/>
    </source>
</evidence>
<proteinExistence type="predicted"/>
<dbReference type="Proteomes" id="UP000467840">
    <property type="component" value="Chromosome 13"/>
</dbReference>
<evidence type="ECO:0000313" key="8">
    <source>
        <dbReference type="EMBL" id="KAF2292539.1"/>
    </source>
</evidence>
<sequence length="485" mass="51699">MASVSFPNLFLISLFSAALLFTPSNSQKCTSQKFKSNKLFANCTDLPVLNSYLHFTYNSSNSSLSIAFVAPPAKPEGWIGWGINPTGTGMLGSQAFVAFKANSSVIVNTYNISSYTTPWTSNLSFGVWDLSSESDDNNIVIFATVKLPDHAKSVNQVWQVGSSLTGGIPNRHDLAEANLQSKGFLEFVAASAPAPAPGPSANQSGSFNAIGKLDFTLLVGLFVLLALLISPSFSSPVPHRNLQTKKLLETALISHNWTPTCIIPITPLNSSLSIAYVATPAKPDGWVAWAINPSSSGMVGAQALLAFKSKGAPVVKTYPISAYGPIKEGKLSFDVWDLSAESLDDNMVIFASVKVYEKANKTCSSPKFTGNDLYAHCVDLPTLTSYLHFSYNSSNSTLSIAFLASPSSSGGWVSWAINPTGTGMFGAQALVGYKDSAGPMTVKTYNVSSAASVVQSKLAFDVWDEQAEEDNGVMRIFAKIKVPAD</sequence>
<feature type="signal peptide" evidence="6">
    <location>
        <begin position="1"/>
        <end position="26"/>
    </location>
</feature>
<comment type="subcellular location">
    <subcellularLocation>
        <location evidence="1">Membrane</location>
    </subcellularLocation>
</comment>
<name>A0A6A6KYL1_HEVBR</name>
<feature type="domain" description="DOMON" evidence="7">
    <location>
        <begin position="383"/>
        <end position="485"/>
    </location>
</feature>
<feature type="chain" id="PRO_5025548661" description="DOMON domain-containing protein" evidence="6">
    <location>
        <begin position="27"/>
        <end position="485"/>
    </location>
</feature>
<evidence type="ECO:0000256" key="2">
    <source>
        <dbReference type="ARBA" id="ARBA00022448"/>
    </source>
</evidence>
<dbReference type="InterPro" id="IPR005018">
    <property type="entry name" value="DOMON_domain"/>
</dbReference>
<evidence type="ECO:0000256" key="1">
    <source>
        <dbReference type="ARBA" id="ARBA00004370"/>
    </source>
</evidence>
<evidence type="ECO:0000256" key="4">
    <source>
        <dbReference type="ARBA" id="ARBA00022982"/>
    </source>
</evidence>
<dbReference type="PANTHER" id="PTHR23130">
    <property type="entry name" value="CYTOCHROME B561 AND DOMON DOMAIN-CONTAINING PROTEIN"/>
    <property type="match status" value="1"/>
</dbReference>
<keyword evidence="3 6" id="KW-0732">Signal</keyword>
<keyword evidence="4" id="KW-0249">Electron transport</keyword>